<organism evidence="7 8">
    <name type="scientific">Flavobacterium psychroterrae</name>
    <dbReference type="NCBI Taxonomy" id="2133767"/>
    <lineage>
        <taxon>Bacteria</taxon>
        <taxon>Pseudomonadati</taxon>
        <taxon>Bacteroidota</taxon>
        <taxon>Flavobacteriia</taxon>
        <taxon>Flavobacteriales</taxon>
        <taxon>Flavobacteriaceae</taxon>
        <taxon>Flavobacterium</taxon>
    </lineage>
</organism>
<feature type="domain" description="Yip1" evidence="6">
    <location>
        <begin position="41"/>
        <end position="208"/>
    </location>
</feature>
<comment type="subcellular location">
    <subcellularLocation>
        <location evidence="1">Membrane</location>
        <topology evidence="1">Multi-pass membrane protein</topology>
    </subcellularLocation>
</comment>
<accession>A0ABS5P9A2</accession>
<dbReference type="EMBL" id="JAGYVZ010000005">
    <property type="protein sequence ID" value="MBS7230859.1"/>
    <property type="molecule type" value="Genomic_DNA"/>
</dbReference>
<comment type="caution">
    <text evidence="7">The sequence shown here is derived from an EMBL/GenBank/DDBJ whole genome shotgun (WGS) entry which is preliminary data.</text>
</comment>
<name>A0ABS5P9A2_9FLAO</name>
<feature type="transmembrane region" description="Helical" evidence="5">
    <location>
        <begin position="72"/>
        <end position="93"/>
    </location>
</feature>
<evidence type="ECO:0000313" key="8">
    <source>
        <dbReference type="Proteomes" id="UP000722625"/>
    </source>
</evidence>
<evidence type="ECO:0000256" key="3">
    <source>
        <dbReference type="ARBA" id="ARBA00022989"/>
    </source>
</evidence>
<feature type="transmembrane region" description="Helical" evidence="5">
    <location>
        <begin position="114"/>
        <end position="136"/>
    </location>
</feature>
<keyword evidence="4 5" id="KW-0472">Membrane</keyword>
<dbReference type="InterPro" id="IPR006977">
    <property type="entry name" value="Yip1_dom"/>
</dbReference>
<evidence type="ECO:0000313" key="7">
    <source>
        <dbReference type="EMBL" id="MBS7230859.1"/>
    </source>
</evidence>
<dbReference type="Pfam" id="PF04893">
    <property type="entry name" value="Yip1"/>
    <property type="match status" value="1"/>
</dbReference>
<evidence type="ECO:0000259" key="6">
    <source>
        <dbReference type="Pfam" id="PF04893"/>
    </source>
</evidence>
<proteinExistence type="predicted"/>
<evidence type="ECO:0000256" key="2">
    <source>
        <dbReference type="ARBA" id="ARBA00022692"/>
    </source>
</evidence>
<protein>
    <submittedName>
        <fullName evidence="7">YIP1 family protein</fullName>
    </submittedName>
</protein>
<evidence type="ECO:0000256" key="1">
    <source>
        <dbReference type="ARBA" id="ARBA00004141"/>
    </source>
</evidence>
<sequence length="218" mass="24668">MIEENNYQQEAIVNPKNILTKIVTSPKEAFIFINDYKYNKHVTLFLILSGIVSSFDKAISKDMGNNLPLWGVITYGILIGITFGWLINFTYAFSISWTGRLLKGSGDTQAILRVIAYSSLPVITSLFFLSLQILIYGNAIFQSSFFDLYYGLFHTIIYWFFYFADLVLIIWTVVLLVIGTSVAQKISTGKAILNLLLPAFLIMLIALTIFIVVDLLFN</sequence>
<keyword evidence="2 5" id="KW-0812">Transmembrane</keyword>
<keyword evidence="8" id="KW-1185">Reference proteome</keyword>
<evidence type="ECO:0000256" key="4">
    <source>
        <dbReference type="ARBA" id="ARBA00023136"/>
    </source>
</evidence>
<gene>
    <name evidence="7" type="ORF">KHA90_07465</name>
</gene>
<dbReference type="RefSeq" id="WP_213297055.1">
    <property type="nucleotide sequence ID" value="NZ_JAGYVZ010000005.1"/>
</dbReference>
<dbReference type="Proteomes" id="UP000722625">
    <property type="component" value="Unassembled WGS sequence"/>
</dbReference>
<evidence type="ECO:0000256" key="5">
    <source>
        <dbReference type="SAM" id="Phobius"/>
    </source>
</evidence>
<keyword evidence="3 5" id="KW-1133">Transmembrane helix</keyword>
<feature type="transmembrane region" description="Helical" evidence="5">
    <location>
        <begin position="191"/>
        <end position="213"/>
    </location>
</feature>
<reference evidence="7 8" key="1">
    <citation type="journal article" date="2018" name="Int. J. Syst. Evol. Microbiol.">
        <title>Flavobacterium chryseum sp. nov. and Flavobacterium psychroterrae sp. nov., novel environmental bacteria isolated from Antarctica.</title>
        <authorList>
            <person name="Kralova S."/>
            <person name="Svec P."/>
            <person name="Busse H.J."/>
            <person name="Stankova E."/>
            <person name="Vaczi P."/>
            <person name="Sedlacek I."/>
        </authorList>
    </citation>
    <scope>NUCLEOTIDE SEQUENCE [LARGE SCALE GENOMIC DNA]</scope>
    <source>
        <strain evidence="7 8">CCM 8827</strain>
    </source>
</reference>
<feature type="transmembrane region" description="Helical" evidence="5">
    <location>
        <begin position="156"/>
        <end position="179"/>
    </location>
</feature>